<accession>A0A2S6HHC4</accession>
<feature type="signal peptide" evidence="2">
    <location>
        <begin position="1"/>
        <end position="27"/>
    </location>
</feature>
<dbReference type="Proteomes" id="UP000237749">
    <property type="component" value="Unassembled WGS sequence"/>
</dbReference>
<dbReference type="AlphaFoldDB" id="A0A2S6HHC4"/>
<sequence>MRKQTKLVAVLSTAALLALGASMSSFAATGWQEENGTWVYYNRSGDKETEKWAKSGDNWFYLNDSGEMATDVIVEYNDDYYYVDDNGAMVTNQWVSMENEDYDGGEDDEEPVNHWYYFGSNGKAYKSSTSSDTASFKNINGKEYVFDDEGKMLYGWINDDGERETGDDAWKEGIYYCGKEDDGAKTIGWSSIEIKDDDYDDAAKDGNARVSSHNTFDDEEQERWFWFKSNGKKQTSKDGKTINGKKYSFDEWGRMNAEWILWDATATTAKATAATASSGQGANAYTREWRYFGSPEDGARITKGWFKVVPDENLHLEKYNDDEDFWYYSDNDGQLVAGEIKTINGKKYAFDSKGRMKSGMKFYKFEDNNPNKDIVEIIDDDDDDYPFDTEDRFKDNANHWLDQGYYLYYFGSGSDGSMKTNKQNVEIDGESFNFFFNKSGTFKGAGKTGVDDDKYYLAGMLLKADKDDKYSVVKIKETKDGGVTKTTYNILDTDEFMDDLEAEGKASDDGKSWLVKDDEKLAVKDKYDEYYNVNYEAARKAGITYKLVNTSGTVQKNKHKAKDGDDRCYDQKGNDITSLYVES</sequence>
<dbReference type="EMBL" id="PTJA01000017">
    <property type="protein sequence ID" value="PPK76885.1"/>
    <property type="molecule type" value="Genomic_DNA"/>
</dbReference>
<dbReference type="SUPFAM" id="SSF69360">
    <property type="entry name" value="Cell wall binding repeat"/>
    <property type="match status" value="2"/>
</dbReference>
<reference evidence="3 4" key="1">
    <citation type="submission" date="2018-02" db="EMBL/GenBank/DDBJ databases">
        <title>Genomic Encyclopedia of Archaeal and Bacterial Type Strains, Phase II (KMG-II): from individual species to whole genera.</title>
        <authorList>
            <person name="Goeker M."/>
        </authorList>
    </citation>
    <scope>NUCLEOTIDE SEQUENCE [LARGE SCALE GENOMIC DNA]</scope>
    <source>
        <strain evidence="3 4">DSM 3808</strain>
    </source>
</reference>
<comment type="caution">
    <text evidence="3">The sequence shown here is derived from an EMBL/GenBank/DDBJ whole genome shotgun (WGS) entry which is preliminary data.</text>
</comment>
<evidence type="ECO:0000313" key="3">
    <source>
        <dbReference type="EMBL" id="PPK76885.1"/>
    </source>
</evidence>
<feature type="chain" id="PRO_5015660438" description="Glucan-binding YG repeat protein" evidence="2">
    <location>
        <begin position="28"/>
        <end position="583"/>
    </location>
</feature>
<gene>
    <name evidence="3" type="ORF">BXY41_117114</name>
</gene>
<keyword evidence="2" id="KW-0732">Signal</keyword>
<keyword evidence="1" id="KW-0677">Repeat</keyword>
<dbReference type="RefSeq" id="WP_104439487.1">
    <property type="nucleotide sequence ID" value="NZ_PTJA01000017.1"/>
</dbReference>
<evidence type="ECO:0008006" key="5">
    <source>
        <dbReference type="Google" id="ProtNLM"/>
    </source>
</evidence>
<evidence type="ECO:0000256" key="1">
    <source>
        <dbReference type="ARBA" id="ARBA00022737"/>
    </source>
</evidence>
<dbReference type="InterPro" id="IPR018337">
    <property type="entry name" value="Cell_wall/Cho-bd_repeat"/>
</dbReference>
<proteinExistence type="predicted"/>
<dbReference type="Pfam" id="PF19127">
    <property type="entry name" value="Choline_bind_3"/>
    <property type="match status" value="1"/>
</dbReference>
<protein>
    <recommendedName>
        <fullName evidence="5">Glucan-binding YG repeat protein</fullName>
    </recommendedName>
</protein>
<keyword evidence="4" id="KW-1185">Reference proteome</keyword>
<dbReference type="Gene3D" id="2.10.270.10">
    <property type="entry name" value="Cholin Binding"/>
    <property type="match status" value="4"/>
</dbReference>
<evidence type="ECO:0000256" key="2">
    <source>
        <dbReference type="SAM" id="SignalP"/>
    </source>
</evidence>
<evidence type="ECO:0000313" key="4">
    <source>
        <dbReference type="Proteomes" id="UP000237749"/>
    </source>
</evidence>
<name>A0A2S6HHC4_9FIRM</name>
<organism evidence="3 4">
    <name type="scientific">Lacrimispora xylanisolvens</name>
    <dbReference type="NCBI Taxonomy" id="384636"/>
    <lineage>
        <taxon>Bacteria</taxon>
        <taxon>Bacillati</taxon>
        <taxon>Bacillota</taxon>
        <taxon>Clostridia</taxon>
        <taxon>Lachnospirales</taxon>
        <taxon>Lachnospiraceae</taxon>
        <taxon>Lacrimispora</taxon>
    </lineage>
</organism>
<dbReference type="OrthoDB" id="9809878at2"/>